<dbReference type="Gene3D" id="1.10.8.710">
    <property type="match status" value="1"/>
</dbReference>
<accession>A0A1I8J833</accession>
<feature type="compositionally biased region" description="Basic and acidic residues" evidence="15">
    <location>
        <begin position="226"/>
        <end position="236"/>
    </location>
</feature>
<dbReference type="FunFam" id="3.40.50.300:FF:000320">
    <property type="entry name" value="Dynein, axonemal, heavy chain 5"/>
    <property type="match status" value="1"/>
</dbReference>
<dbReference type="Gene3D" id="1.10.287.2620">
    <property type="match status" value="1"/>
</dbReference>
<dbReference type="GO" id="GO:0005930">
    <property type="term" value="C:axoneme"/>
    <property type="evidence" value="ECO:0007669"/>
    <property type="project" value="UniProtKB-SubCell"/>
</dbReference>
<feature type="coiled-coil region" evidence="14">
    <location>
        <begin position="2970"/>
        <end position="3032"/>
    </location>
</feature>
<dbReference type="Pfam" id="PF12780">
    <property type="entry name" value="AAA_8"/>
    <property type="match status" value="1"/>
</dbReference>
<feature type="compositionally biased region" description="Basic and acidic residues" evidence="15">
    <location>
        <begin position="1723"/>
        <end position="1737"/>
    </location>
</feature>
<feature type="region of interest" description="Disordered" evidence="15">
    <location>
        <begin position="402"/>
        <end position="437"/>
    </location>
</feature>
<evidence type="ECO:0000256" key="4">
    <source>
        <dbReference type="ARBA" id="ARBA00022701"/>
    </source>
</evidence>
<keyword evidence="6" id="KW-0547">Nucleotide-binding</keyword>
<evidence type="ECO:0000256" key="7">
    <source>
        <dbReference type="ARBA" id="ARBA00022840"/>
    </source>
</evidence>
<feature type="region of interest" description="Disordered" evidence="15">
    <location>
        <begin position="2404"/>
        <end position="2423"/>
    </location>
</feature>
<dbReference type="InterPro" id="IPR043160">
    <property type="entry name" value="Dynein_C_barrel"/>
</dbReference>
<evidence type="ECO:0000313" key="17">
    <source>
        <dbReference type="Proteomes" id="UP000095280"/>
    </source>
</evidence>
<dbReference type="Gene3D" id="1.10.8.720">
    <property type="entry name" value="Region D6 of dynein motor"/>
    <property type="match status" value="1"/>
</dbReference>
<dbReference type="FunFam" id="1.20.140.100:FF:000004">
    <property type="entry name" value="Dynein axonemal heavy chain 6"/>
    <property type="match status" value="1"/>
</dbReference>
<feature type="coiled-coil region" evidence="14">
    <location>
        <begin position="3957"/>
        <end position="3984"/>
    </location>
</feature>
<evidence type="ECO:0000256" key="8">
    <source>
        <dbReference type="ARBA" id="ARBA00023017"/>
    </source>
</evidence>
<dbReference type="Pfam" id="PF18198">
    <property type="entry name" value="AAA_lid_11"/>
    <property type="match status" value="1"/>
</dbReference>
<feature type="region of interest" description="Disordered" evidence="15">
    <location>
        <begin position="127"/>
        <end position="146"/>
    </location>
</feature>
<dbReference type="InterPro" id="IPR041589">
    <property type="entry name" value="DNAH3_AAA_lid_1"/>
</dbReference>
<feature type="region of interest" description="Disordered" evidence="15">
    <location>
        <begin position="211"/>
        <end position="363"/>
    </location>
</feature>
<evidence type="ECO:0000256" key="3">
    <source>
        <dbReference type="ARBA" id="ARBA00022490"/>
    </source>
</evidence>
<sequence>LFLTKHLYAANEVLQGCLSHVQQLCEAACPRAASMQQQQQLNQSSASPGIALLVLNPNEPLPLDEFLDRQATQRQLGAKAIVALRQTIVELAYESCAVVAEMEGITTGIRDPPRPFRLSAERVADLTLPPGASTASPRRSTAEPSYAERGQWKKILRRLCEFLRLLDCQVMDLLHRLVLRDVRRLVDFLGASCVEGERLATEAERRRLANQRNSAMEFDSDGETDAGVKEPVDKRPPAQAQPGADDGIPRFDFERRPEVQPASAKASQRRRQTTATSSSISFGGVGASTFADADSNAANEDDDLQDEDVNEDDGSDGTSSETDDNQDEDDDDNEKASRHGDDAPEEKMGSKDLRALPVTKPEHSELRMRLTELVSATEQCALEAPSLLKCDRLRVFDYRKYDKRQSQSRPASGASADNKSVADEEDKDDETVATLGGDMTWPNRQLLFDSDAAHQAALSELSSTVDRSESNVAAFARQFIRFCGMVDTAKQLDVHKANAKRPWQTEDFHRALLTFTEHVSAMKAMVPEQRVDFVSVSTEDFASSCLPHPSRVLGQISEILPRQAHARNVSLLNHVHDASKRLDITPDNVEQFVDHLTFLNKTATRAARYGKRVPSRMFTIARDFGVQLEAESMALYKTLGPSYQRLKNIVMYHEAKKEESVQRFSADLESLINKIRNEITDLRVEVNQPIRATAEKTAVEAIRELQEKVGGLSIKARSYASYQERFGSQAQARQARFFSEDSGGASSTAKAIQQELAELERDLTLRRLLWDSLEEWRQLHKELELTPLHQLERGQSTEERRQTVFMLEKGLPHNDVLPHLKEEVMEFKTGMPVVLALRNPNLKPRHWKDIDDVVQKNISQDELLTLVDLIETNVLRHRNTIQEISTTASNEATLEQMLRKVVELWQSTEFRLVSHQARGTWIVSGAEDIQAQLEESQLTVGTIRSSRYVGPIRNQVEEWERRLNLFSRTLDEWMSCQRNWLYLEQVFHTPDIQRQLPAESKAFAWVDKQWQELMRKVEDRPNALRCGTSAGTFETLQQCNIQLDKVQKCLEDYLETKRLIFPRFYFLSNDELLDILAQAKNFDAVQPHLPKLFSNVKQLDIRQLPRQPPTVFNMASAEGEIMSMPKNLRARGAVEQWLGSVEGGMFDTVKKHIRQGLAEHPGYAGKGVSQLQSWLVDHAGQVILTVTQIIFTRSVDAALNSSDPHKGVVKFSMSTVQLLNQVAGVISAPLSEHIRLALEAMLIVNVHNRDILTSLADNKVSSSEDFNWRKQLRYQWDDVSNQCQALQVDAVIQYGYEYLGCAPRLVLTPLTDRCYLTLTGAMSLHLGGCPAGPAGTGKTETVKDLAKSVGKHCVVFNCSEGLDYKMLGKLFSGLAQAGSWACFDEFNRIDIEVLSVVASQVQTIKAAKDQLAQRFVFEGREVKLDSSCGIFITMNPTYAGRVELPDNLKSLFRPVAMMVPHYALIAEILLFSGGFRSAKILSRKIVNLYELTSKQLSQQDHYDFGMRAIKYVLVMAGQMRMKAQQGLIEVPDLKASGGRGRHSVLTEDQEAYILIQALRDSNLPRFVAEDVPLFEAIMSDLFPNFSAPDKLSEHLDMAIRQSCHELGLQVWESQVAKVHQLYKQLLVRHGVMLVGPTCGGKTATRLILFKALGLLPSVVSRAEAAASAAAAEAAGRASQTPVQKPRKAHVEHIPREGSAVSSENAGSATPVEGEDDDASVGDVEGRKQSAESKKDEASGGQSSGQPEKILPYQDWRWLVLDGPVDTLWVENLNTVLDDSKVLCLASGERVALTQSVRLLFEVDSLAQASPATISRCAMVYMDPVQLGWRPFARTWAARLPKDLPESGRKHLLDLMERSVSRGLTFLREKPQHQLIRSPELGPVQTLCHLMSAMLNFMTDHGGFGAPDAVATATAGAGAAPAADVGGRGGGDAGSRAGEVTTAGGQAEAKQFYMEKNPKELKNLLGKLFVFAFTWAFGGNLNRQEEMDIDISNLKGAGGGGAGGGGSKRPMEDVADEFDNLVHELFDTEPPLGVRLPSASRNIFGYFVDLESGNFLPWESLVPSSSSLVERATSVLGGSGGVGSSGGAVSRRSTQPELVAWWQRRCREFRRRGIEEVNPAGVGGHDGAQTEKQGLEQSLLFTTFEFTAQTRPSRLQSQISGRLVKRSRDVLGPRKGRRMVIFVDDLNMPLPDEFGTQAPLELLRQFLDLGGFYDLQKLSWRSVVDTVMLAACGPSGGGRHHVSPRLLRHFSLLSLPLPSSRSLQHIYHVQLGRFLQDHDFHAEIRDLMLNMVSCAINLYYRLRAALKPTPAKLHYTYNLRDLTKVVEGFYMASEKVVTSREACIDLFVHESTRVLHDRLCTPEDRETFFAHLADELRQQLKLRLTGDALRDQTLMFARFLDPSAAETSGARGGGGGAADEAAKNAPYAPVRDLRRLRQALEDLHMKQRVQEVDGAGDEASGGGGDQQFVFFKEAMEHIVRAVRVLGQPRGHLLLIGIDGTGKTSTVRMAASIARARVARLRLTRNYQLQDFRADLKSAFIRSAVQNSGTVFLLTDADIVNESFLEDVNSILNSGDVPDLFDAEELEGVLINLKGDASSAGVQDNREELYAFFLDRVRRNLHVVLTLSPLGDRFRQRCRANPSLINCTTIDWFDPWSPEAMLSVAEVYFEQEDFAGADPALKPEICKACVTLHQDMEGIGKRFFEETKRPYYVTPSSYMEFIKTFSKMMLECRTKLEGNRDRLTRGLRQLDESDRLVVTMQEDLVQLGPQIEAKAQETERMLADLQLDQQAVEEVRLTVVQEESVMQQEAEIVERYAFECQQDLDSVIPALQEAVRALDALSKQDISEVRVYTNPPDLVLQVMGSVCVLLGVKPDAKNPWKTSKQLLTDPHFLSRMVSLDKDAISPKVFRQLKKFTRQASFKPDQAGQVSRACQSICTWVLALEHYHDVQNMIVPKQRKVKQKRLGLIVQQLAALQRDCEASVSERESLKQRLVQTGARLKRAGLLTAALGGERQRWEEAIDSLRLRLRTLSGDTLLSAGAVAYFGALTAPYRQAATQRWCDLCREKRIPLSDGFSFVGCQTTPHDLLDWQNRGLARDANSAENAVILRESRRWCLMIDPQQQGLRYLQGLEPSLKLARATDPAFLQTVERAIRVGEPVVLLDVGESLDPTLGPVLRKEIFHRGGHKLIRVGENDIDYGDGFRLYLCSATHNPHFLPAASILGLQEQLLSCVVAQERPELEQERAALLQSLARDGSLLRELEDRTLGLLQGSTGHILDDEDLPRTLEQSRSMSSEISERVAKAAATERELSAARQVYLPVATRGAVIYFVIADLPSINLMYQFSLSTFESSFRRVIAARGSAAIAGAADASNDPRRHHTMTTQRTVTLALFSEHRLCFAFLLCAAVMRAVDRLPAAASVGTSAEPLPQRDWNFFLHGAELAGLSATASSGTAAAPTDGPIEIDWPSESHAPALESAPSSGFEGLCASFSQATAQWQSFRDAEDAFEVNAEAAKLDAPLSDFRRLLLIRLLRPAQLEASMRHLVARQLGPEFTGTNTAGLREAFESASAETPLLFLMAPGADPTAALMRLATDLRGSALHLDMVSLGRGQGPKAEELIGKAQILKGRWVFLQNCHLAASWMPRLQQLVDSFQRGTMQLDSQFRLLLSSKPDASFPVPVLHAACKVAIESPRGVKSLLRKAFAPDGTGLVSSRGFDSQTPDTRRLVFALCLFNSVLLERSRFGSLGFNVPYEFNDSDLEVSLVHLTGKSTVDWPAVSHLVGDIAYGGRVTDERDRRCLAAVLGAFLRPEALQPGWQFATGLTSLPDEAEFNWTQAYINQLPEAEPPDVFGMDSNSERAAMEARGRRLLDVVAAAQPRIATTTAAGSATSVDSIGGADALAMEVIEHLTQLLPKSVERESLEPEDLRKRLGPRQSLAKAMALEAQRSGSGTVASGKLGSALHQLLRQEIDRYDNLLRQVRRDLKQLRLALHGDTLMTDSLESALSAFLRNRVPPAWLRYESCKSLSAWAADLRTRVRFLAGWAERLVRDFQQRSGLLKEPDMFPHGPEPFAHWLPAFFFPQGFLTAVLQAQARRLRVPVDLLEFRHRVLPSSPPIGSGSVEEFAFQSGSPPPTDGVFVFGLVLDSAAWTESAGGLTESPPGSRFCELPAMHMLPCQTGNPDPADSTDSTAAGSASFSYDCPVYRTARRAGALSSTGHSTNFVCSVRLPATQPQSVWRLRGAALLCAPDID</sequence>
<evidence type="ECO:0000256" key="15">
    <source>
        <dbReference type="SAM" id="MobiDB-lite"/>
    </source>
</evidence>
<dbReference type="InterPro" id="IPR024317">
    <property type="entry name" value="Dynein_heavy_chain_D4_dom"/>
</dbReference>
<dbReference type="Pfam" id="PF08393">
    <property type="entry name" value="DHC_N2"/>
    <property type="match status" value="1"/>
</dbReference>
<dbReference type="InterPro" id="IPR024743">
    <property type="entry name" value="Dynein_HC_stalk"/>
</dbReference>
<feature type="region of interest" description="Disordered" evidence="15">
    <location>
        <begin position="1919"/>
        <end position="1940"/>
    </location>
</feature>
<dbReference type="Pfam" id="PF18199">
    <property type="entry name" value="Dynein_C"/>
    <property type="match status" value="1"/>
</dbReference>
<keyword evidence="11" id="KW-0505">Motor protein</keyword>
<keyword evidence="12" id="KW-0206">Cytoskeleton</keyword>
<dbReference type="GO" id="GO:0051959">
    <property type="term" value="F:dynein light intermediate chain binding"/>
    <property type="evidence" value="ECO:0007669"/>
    <property type="project" value="InterPro"/>
</dbReference>
<dbReference type="FunFam" id="3.40.50.300:FF:001810">
    <property type="entry name" value="Cytoplasmic dynein 2 heavy chain 1"/>
    <property type="match status" value="1"/>
</dbReference>
<feature type="domain" description="AAA+ ATPase" evidence="16">
    <location>
        <begin position="1324"/>
        <end position="1463"/>
    </location>
</feature>
<evidence type="ECO:0000256" key="6">
    <source>
        <dbReference type="ARBA" id="ARBA00022741"/>
    </source>
</evidence>
<dbReference type="InterPro" id="IPR042219">
    <property type="entry name" value="AAA_lid_11_sf"/>
</dbReference>
<dbReference type="InterPro" id="IPR041228">
    <property type="entry name" value="Dynein_C"/>
</dbReference>
<dbReference type="Gene3D" id="3.20.180.20">
    <property type="entry name" value="Dynein heavy chain, N-terminal domain 2"/>
    <property type="match status" value="1"/>
</dbReference>
<evidence type="ECO:0000256" key="1">
    <source>
        <dbReference type="ARBA" id="ARBA00004430"/>
    </source>
</evidence>
<dbReference type="Pfam" id="PF17857">
    <property type="entry name" value="AAA_lid_1"/>
    <property type="match status" value="1"/>
</dbReference>
<feature type="compositionally biased region" description="Basic and acidic residues" evidence="15">
    <location>
        <begin position="247"/>
        <end position="258"/>
    </location>
</feature>
<evidence type="ECO:0000256" key="10">
    <source>
        <dbReference type="ARBA" id="ARBA00023069"/>
    </source>
</evidence>
<dbReference type="Pfam" id="PF17852">
    <property type="entry name" value="Dynein_AAA_lid"/>
    <property type="match status" value="1"/>
</dbReference>
<dbReference type="Gene3D" id="1.20.1270.280">
    <property type="match status" value="1"/>
</dbReference>
<dbReference type="GO" id="GO:0045505">
    <property type="term" value="F:dynein intermediate chain binding"/>
    <property type="evidence" value="ECO:0007669"/>
    <property type="project" value="InterPro"/>
</dbReference>
<feature type="compositionally biased region" description="Basic and acidic residues" evidence="15">
    <location>
        <begin position="334"/>
        <end position="363"/>
    </location>
</feature>
<dbReference type="InterPro" id="IPR003593">
    <property type="entry name" value="AAA+_ATPase"/>
</dbReference>
<dbReference type="InterPro" id="IPR042222">
    <property type="entry name" value="Dynein_2_N"/>
</dbReference>
<keyword evidence="4" id="KW-0493">Microtubule</keyword>
<evidence type="ECO:0000256" key="5">
    <source>
        <dbReference type="ARBA" id="ARBA00022737"/>
    </source>
</evidence>
<reference evidence="18" key="1">
    <citation type="submission" date="2016-11" db="UniProtKB">
        <authorList>
            <consortium name="WormBaseParasite"/>
        </authorList>
    </citation>
    <scope>IDENTIFICATION</scope>
</reference>
<dbReference type="Proteomes" id="UP000095280">
    <property type="component" value="Unplaced"/>
</dbReference>
<dbReference type="InterPro" id="IPR041658">
    <property type="entry name" value="AAA_lid_11"/>
</dbReference>
<comment type="subcellular location">
    <subcellularLocation>
        <location evidence="1">Cytoplasm</location>
        <location evidence="1">Cytoskeleton</location>
        <location evidence="1">Cilium axoneme</location>
    </subcellularLocation>
</comment>
<dbReference type="GO" id="GO:0008569">
    <property type="term" value="F:minus-end-directed microtubule motor activity"/>
    <property type="evidence" value="ECO:0007669"/>
    <property type="project" value="InterPro"/>
</dbReference>
<dbReference type="Gene3D" id="3.10.490.20">
    <property type="match status" value="1"/>
</dbReference>
<dbReference type="FunFam" id="3.40.50.300:FF:000063">
    <property type="entry name" value="dynein heavy chain 6, axonemal"/>
    <property type="match status" value="1"/>
</dbReference>
<dbReference type="GO" id="GO:0005874">
    <property type="term" value="C:microtubule"/>
    <property type="evidence" value="ECO:0007669"/>
    <property type="project" value="UniProtKB-KW"/>
</dbReference>
<keyword evidence="3" id="KW-0963">Cytoplasm</keyword>
<feature type="domain" description="AAA+ ATPase" evidence="16">
    <location>
        <begin position="2487"/>
        <end position="2642"/>
    </location>
</feature>
<dbReference type="InterPro" id="IPR026983">
    <property type="entry name" value="DHC"/>
</dbReference>
<dbReference type="Gene3D" id="1.20.58.1120">
    <property type="match status" value="1"/>
</dbReference>
<dbReference type="PANTHER" id="PTHR22878:SF64">
    <property type="entry name" value="DYNEIN AXONEMAL HEAVY CHAIN 14"/>
    <property type="match status" value="1"/>
</dbReference>
<evidence type="ECO:0000256" key="2">
    <source>
        <dbReference type="ARBA" id="ARBA00008887"/>
    </source>
</evidence>
<dbReference type="Pfam" id="PF12775">
    <property type="entry name" value="AAA_7"/>
    <property type="match status" value="1"/>
</dbReference>
<evidence type="ECO:0000313" key="18">
    <source>
        <dbReference type="WBParaSite" id="maker-uti_cns_0046185-snap-gene-1.3-mRNA-1"/>
    </source>
</evidence>
<dbReference type="FunFam" id="3.10.490.20:FF:000005">
    <property type="entry name" value="Dynein axonemal heavy chain 6"/>
    <property type="match status" value="1"/>
</dbReference>
<evidence type="ECO:0000256" key="11">
    <source>
        <dbReference type="ARBA" id="ARBA00023175"/>
    </source>
</evidence>
<dbReference type="InterPro" id="IPR041466">
    <property type="entry name" value="Dynein_AAA5_ext"/>
</dbReference>
<keyword evidence="9 14" id="KW-0175">Coiled coil</keyword>
<keyword evidence="13" id="KW-0966">Cell projection</keyword>
<keyword evidence="5" id="KW-0677">Repeat</keyword>
<organism evidence="17 18">
    <name type="scientific">Macrostomum lignano</name>
    <dbReference type="NCBI Taxonomy" id="282301"/>
    <lineage>
        <taxon>Eukaryota</taxon>
        <taxon>Metazoa</taxon>
        <taxon>Spiralia</taxon>
        <taxon>Lophotrochozoa</taxon>
        <taxon>Platyhelminthes</taxon>
        <taxon>Rhabditophora</taxon>
        <taxon>Macrostomorpha</taxon>
        <taxon>Macrostomida</taxon>
        <taxon>Macrostomidae</taxon>
        <taxon>Macrostomum</taxon>
    </lineage>
</organism>
<dbReference type="FunFam" id="1.20.58.1120:FF:000007">
    <property type="entry name" value="Dynein heavy chain 4"/>
    <property type="match status" value="1"/>
</dbReference>
<evidence type="ECO:0000256" key="14">
    <source>
        <dbReference type="SAM" id="Coils"/>
    </source>
</evidence>
<dbReference type="SMART" id="SM00382">
    <property type="entry name" value="AAA"/>
    <property type="match status" value="2"/>
</dbReference>
<keyword evidence="7" id="KW-0067">ATP-binding</keyword>
<keyword evidence="17" id="KW-1185">Reference proteome</keyword>
<dbReference type="GO" id="GO:0005524">
    <property type="term" value="F:ATP binding"/>
    <property type="evidence" value="ECO:0007669"/>
    <property type="project" value="UniProtKB-KW"/>
</dbReference>
<dbReference type="FunFam" id="3.20.180.20:FF:000001">
    <property type="entry name" value="Dynein axonemal heavy chain 5"/>
    <property type="match status" value="1"/>
</dbReference>
<dbReference type="Gene3D" id="1.10.8.1220">
    <property type="match status" value="1"/>
</dbReference>
<feature type="compositionally biased region" description="Polar residues" evidence="15">
    <location>
        <begin position="407"/>
        <end position="418"/>
    </location>
</feature>
<dbReference type="SUPFAM" id="SSF52540">
    <property type="entry name" value="P-loop containing nucleoside triphosphate hydrolases"/>
    <property type="match status" value="4"/>
</dbReference>
<dbReference type="FunFam" id="1.10.287.2620:FF:000001">
    <property type="entry name" value="Cytoplasmic dynein heavy chain 1"/>
    <property type="match status" value="1"/>
</dbReference>
<dbReference type="InterPro" id="IPR043157">
    <property type="entry name" value="Dynein_AAA1S"/>
</dbReference>
<feature type="compositionally biased region" description="Acidic residues" evidence="15">
    <location>
        <begin position="299"/>
        <end position="333"/>
    </location>
</feature>
<dbReference type="FunFam" id="1.20.920.20:FF:000001">
    <property type="entry name" value="dynein heavy chain 2, axonemal"/>
    <property type="match status" value="1"/>
</dbReference>
<proteinExistence type="inferred from homology"/>
<dbReference type="Gene3D" id="3.40.50.300">
    <property type="entry name" value="P-loop containing nucleotide triphosphate hydrolases"/>
    <property type="match status" value="5"/>
</dbReference>
<dbReference type="InterPro" id="IPR035699">
    <property type="entry name" value="AAA_6"/>
</dbReference>
<comment type="similarity">
    <text evidence="2">Belongs to the dynein heavy chain family.</text>
</comment>
<evidence type="ECO:0000256" key="9">
    <source>
        <dbReference type="ARBA" id="ARBA00023054"/>
    </source>
</evidence>
<dbReference type="Gene3D" id="6.10.140.1060">
    <property type="match status" value="1"/>
</dbReference>
<dbReference type="InterPro" id="IPR013602">
    <property type="entry name" value="Dynein_heavy_linker"/>
</dbReference>
<dbReference type="GO" id="GO:0030286">
    <property type="term" value="C:dynein complex"/>
    <property type="evidence" value="ECO:0007669"/>
    <property type="project" value="UniProtKB-KW"/>
</dbReference>
<dbReference type="Pfam" id="PF03028">
    <property type="entry name" value="Dynein_heavy"/>
    <property type="match status" value="1"/>
</dbReference>
<dbReference type="GO" id="GO:0007018">
    <property type="term" value="P:microtubule-based movement"/>
    <property type="evidence" value="ECO:0007669"/>
    <property type="project" value="InterPro"/>
</dbReference>
<evidence type="ECO:0000256" key="12">
    <source>
        <dbReference type="ARBA" id="ARBA00023212"/>
    </source>
</evidence>
<dbReference type="FunFam" id="1.10.8.710:FF:000001">
    <property type="entry name" value="Dynein axonemal heavy chain 2"/>
    <property type="match status" value="1"/>
</dbReference>
<name>A0A1I8J833_9PLAT</name>
<dbReference type="Gene3D" id="1.20.920.20">
    <property type="match status" value="1"/>
</dbReference>
<dbReference type="InterPro" id="IPR042228">
    <property type="entry name" value="Dynein_linker_3"/>
</dbReference>
<evidence type="ECO:0000256" key="13">
    <source>
        <dbReference type="ARBA" id="ARBA00023273"/>
    </source>
</evidence>
<dbReference type="Pfam" id="PF12781">
    <property type="entry name" value="AAA_9"/>
    <property type="match status" value="1"/>
</dbReference>
<protein>
    <submittedName>
        <fullName evidence="18">DHC_N2 domain-containing protein</fullName>
    </submittedName>
</protein>
<dbReference type="InterPro" id="IPR004273">
    <property type="entry name" value="Dynein_heavy_D6_P-loop"/>
</dbReference>
<dbReference type="PANTHER" id="PTHR22878">
    <property type="entry name" value="DYNEIN HEAVY CHAIN 6, AXONEMAL-LIKE-RELATED"/>
    <property type="match status" value="1"/>
</dbReference>
<dbReference type="WBParaSite" id="maker-uti_cns_0046185-snap-gene-1.3-mRNA-1">
    <property type="protein sequence ID" value="maker-uti_cns_0046185-snap-gene-1.3-mRNA-1"/>
    <property type="gene ID" value="maker-uti_cns_0046185-snap-gene-1.3"/>
</dbReference>
<keyword evidence="8" id="KW-0243">Dynein</keyword>
<dbReference type="Pfam" id="PF12774">
    <property type="entry name" value="AAA_6"/>
    <property type="match status" value="1"/>
</dbReference>
<keyword evidence="10" id="KW-0969">Cilium</keyword>
<feature type="compositionally biased region" description="Polar residues" evidence="15">
    <location>
        <begin position="133"/>
        <end position="143"/>
    </location>
</feature>
<feature type="region of interest" description="Disordered" evidence="15">
    <location>
        <begin position="1673"/>
        <end position="1747"/>
    </location>
</feature>
<dbReference type="InterPro" id="IPR027417">
    <property type="entry name" value="P-loop_NTPase"/>
</dbReference>
<evidence type="ECO:0000259" key="16">
    <source>
        <dbReference type="SMART" id="SM00382"/>
    </source>
</evidence>
<dbReference type="Pfam" id="PF12777">
    <property type="entry name" value="MT"/>
    <property type="match status" value="1"/>
</dbReference>
<dbReference type="InterPro" id="IPR035706">
    <property type="entry name" value="AAA_9"/>
</dbReference>
<dbReference type="Gene3D" id="1.20.920.30">
    <property type="match status" value="1"/>
</dbReference>
<dbReference type="Gene3D" id="1.20.140.100">
    <property type="entry name" value="Dynein heavy chain, N-terminal domain 2"/>
    <property type="match status" value="1"/>
</dbReference>